<evidence type="ECO:0000256" key="3">
    <source>
        <dbReference type="ARBA" id="ARBA00023002"/>
    </source>
</evidence>
<name>A0A9J6H8V6_HAELO</name>
<comment type="similarity">
    <text evidence="4">Belongs to the FMO family.</text>
</comment>
<comment type="caution">
    <text evidence="6">The sequence shown here is derived from an EMBL/GenBank/DDBJ whole genome shotgun (WGS) entry which is preliminary data.</text>
</comment>
<evidence type="ECO:0000256" key="1">
    <source>
        <dbReference type="ARBA" id="ARBA00022630"/>
    </source>
</evidence>
<keyword evidence="4" id="KW-0503">Monooxygenase</keyword>
<keyword evidence="2 4" id="KW-0274">FAD</keyword>
<evidence type="ECO:0000256" key="5">
    <source>
        <dbReference type="SAM" id="Phobius"/>
    </source>
</evidence>
<evidence type="ECO:0000313" key="6">
    <source>
        <dbReference type="EMBL" id="KAH9383692.1"/>
    </source>
</evidence>
<evidence type="ECO:0000256" key="4">
    <source>
        <dbReference type="RuleBase" id="RU361177"/>
    </source>
</evidence>
<organism evidence="6 7">
    <name type="scientific">Haemaphysalis longicornis</name>
    <name type="common">Bush tick</name>
    <dbReference type="NCBI Taxonomy" id="44386"/>
    <lineage>
        <taxon>Eukaryota</taxon>
        <taxon>Metazoa</taxon>
        <taxon>Ecdysozoa</taxon>
        <taxon>Arthropoda</taxon>
        <taxon>Chelicerata</taxon>
        <taxon>Arachnida</taxon>
        <taxon>Acari</taxon>
        <taxon>Parasitiformes</taxon>
        <taxon>Ixodida</taxon>
        <taxon>Ixodoidea</taxon>
        <taxon>Ixodidae</taxon>
        <taxon>Haemaphysalinae</taxon>
        <taxon>Haemaphysalis</taxon>
    </lineage>
</organism>
<gene>
    <name evidence="6" type="ORF">HPB48_025458</name>
</gene>
<dbReference type="VEuPathDB" id="VectorBase:HLOH_040431"/>
<keyword evidence="5" id="KW-1133">Transmembrane helix</keyword>
<dbReference type="GO" id="GO:0004499">
    <property type="term" value="F:N,N-dimethylaniline monooxygenase activity"/>
    <property type="evidence" value="ECO:0007669"/>
    <property type="project" value="InterPro"/>
</dbReference>
<dbReference type="EC" id="1.-.-.-" evidence="4"/>
<dbReference type="GO" id="GO:0050660">
    <property type="term" value="F:flavin adenine dinucleotide binding"/>
    <property type="evidence" value="ECO:0007669"/>
    <property type="project" value="InterPro"/>
</dbReference>
<keyword evidence="1 4" id="KW-0285">Flavoprotein</keyword>
<reference evidence="6 7" key="1">
    <citation type="journal article" date="2020" name="Cell">
        <title>Large-Scale Comparative Analyses of Tick Genomes Elucidate Their Genetic Diversity and Vector Capacities.</title>
        <authorList>
            <consortium name="Tick Genome and Microbiome Consortium (TIGMIC)"/>
            <person name="Jia N."/>
            <person name="Wang J."/>
            <person name="Shi W."/>
            <person name="Du L."/>
            <person name="Sun Y."/>
            <person name="Zhan W."/>
            <person name="Jiang J.F."/>
            <person name="Wang Q."/>
            <person name="Zhang B."/>
            <person name="Ji P."/>
            <person name="Bell-Sakyi L."/>
            <person name="Cui X.M."/>
            <person name="Yuan T.T."/>
            <person name="Jiang B.G."/>
            <person name="Yang W.F."/>
            <person name="Lam T.T."/>
            <person name="Chang Q.C."/>
            <person name="Ding S.J."/>
            <person name="Wang X.J."/>
            <person name="Zhu J.G."/>
            <person name="Ruan X.D."/>
            <person name="Zhao L."/>
            <person name="Wei J.T."/>
            <person name="Ye R.Z."/>
            <person name="Que T.C."/>
            <person name="Du C.H."/>
            <person name="Zhou Y.H."/>
            <person name="Cheng J.X."/>
            <person name="Dai P.F."/>
            <person name="Guo W.B."/>
            <person name="Han X.H."/>
            <person name="Huang E.J."/>
            <person name="Li L.F."/>
            <person name="Wei W."/>
            <person name="Gao Y.C."/>
            <person name="Liu J.Z."/>
            <person name="Shao H.Z."/>
            <person name="Wang X."/>
            <person name="Wang C.C."/>
            <person name="Yang T.C."/>
            <person name="Huo Q.B."/>
            <person name="Li W."/>
            <person name="Chen H.Y."/>
            <person name="Chen S.E."/>
            <person name="Zhou L.G."/>
            <person name="Ni X.B."/>
            <person name="Tian J.H."/>
            <person name="Sheng Y."/>
            <person name="Liu T."/>
            <person name="Pan Y.S."/>
            <person name="Xia L.Y."/>
            <person name="Li J."/>
            <person name="Zhao F."/>
            <person name="Cao W.C."/>
        </authorList>
    </citation>
    <scope>NUCLEOTIDE SEQUENCE [LARGE SCALE GENOMIC DNA]</scope>
    <source>
        <strain evidence="6">HaeL-2018</strain>
    </source>
</reference>
<dbReference type="Pfam" id="PF00743">
    <property type="entry name" value="FMO-like"/>
    <property type="match status" value="1"/>
</dbReference>
<dbReference type="InterPro" id="IPR020946">
    <property type="entry name" value="Flavin_mOase-like"/>
</dbReference>
<dbReference type="OrthoDB" id="6435753at2759"/>
<feature type="transmembrane region" description="Helical" evidence="5">
    <location>
        <begin position="90"/>
        <end position="111"/>
    </location>
</feature>
<accession>A0A9J6H8V6</accession>
<dbReference type="AlphaFoldDB" id="A0A9J6H8V6"/>
<proteinExistence type="inferred from homology"/>
<keyword evidence="5" id="KW-0812">Transmembrane</keyword>
<dbReference type="Proteomes" id="UP000821853">
    <property type="component" value="Unassembled WGS sequence"/>
</dbReference>
<sequence>MYDEEALASEIGAKPSLARLALKDPWLALRLFVGPSLPYQYRLQGPNAWPGARDAILGYEERVRTAFSTAPVFTASDGKGSLLTKPSVEFLLFVTIAVLLFSWLLASGFFFPESWSLSLSH</sequence>
<keyword evidence="5" id="KW-0472">Membrane</keyword>
<protein>
    <recommendedName>
        <fullName evidence="4">Flavin-containing monooxygenase</fullName>
        <ecNumber evidence="4">1.-.-.-</ecNumber>
    </recommendedName>
</protein>
<dbReference type="EMBL" id="JABSTR010001244">
    <property type="protein sequence ID" value="KAH9383692.1"/>
    <property type="molecule type" value="Genomic_DNA"/>
</dbReference>
<evidence type="ECO:0000313" key="7">
    <source>
        <dbReference type="Proteomes" id="UP000821853"/>
    </source>
</evidence>
<comment type="cofactor">
    <cofactor evidence="4">
        <name>FAD</name>
        <dbReference type="ChEBI" id="CHEBI:57692"/>
    </cofactor>
</comment>
<evidence type="ECO:0000256" key="2">
    <source>
        <dbReference type="ARBA" id="ARBA00022827"/>
    </source>
</evidence>
<dbReference type="GO" id="GO:0050661">
    <property type="term" value="F:NADP binding"/>
    <property type="evidence" value="ECO:0007669"/>
    <property type="project" value="InterPro"/>
</dbReference>
<keyword evidence="7" id="KW-1185">Reference proteome</keyword>
<keyword evidence="3 4" id="KW-0560">Oxidoreductase</keyword>